<dbReference type="EMBL" id="SDPV01000001">
    <property type="protein sequence ID" value="RXZ65281.1"/>
    <property type="molecule type" value="Genomic_DNA"/>
</dbReference>
<protein>
    <submittedName>
        <fullName evidence="2">DUF4935 domain-containing protein</fullName>
    </submittedName>
</protein>
<evidence type="ECO:0000313" key="3">
    <source>
        <dbReference type="Proteomes" id="UP000293623"/>
    </source>
</evidence>
<dbReference type="Pfam" id="PF16289">
    <property type="entry name" value="PIN_12"/>
    <property type="match status" value="1"/>
</dbReference>
<sequence length="357" mass="39781">MATVYIDTSVAINESFLRSPYVEAFLKACKILQYTVVIPEIVDDELKGNYPKKLGEKLSAFQKAEKDLGKLIDLDSNALTFSDAVDAYEEWLADLLEQHGVMIAPYPQISPKELVEQSYKLNKPFKNSGEGHKDYIVWKTILSGVINQEQPPPNLFLTNNTKDFCGDGSDGAHILHPDLAAQIENPDLRPRVYTSIKSAFDSELAPHLEGITLDAIPDLGNVDDLVEETLLGDLPGRTLYGLEGIPFSNEITISSVGLQSIDSVTLKQVDDEVVVKVIGDIEVEVDGFIDKSNYYMSEEVDSNMYVVDGNWNDHVMFVSSNTTTPFDLTLFYSLTSKEVTGSEITLPHEIEDEWPYK</sequence>
<dbReference type="RefSeq" id="WP_129522771.1">
    <property type="nucleotide sequence ID" value="NZ_SDPV01000001.1"/>
</dbReference>
<reference evidence="2 3" key="1">
    <citation type="submission" date="2019-01" db="EMBL/GenBank/DDBJ databases">
        <title>Altererythrobacter rhizovicinus sp. nov., isolated from the rhizosphere soil of Haloxylon ammodendron.</title>
        <authorList>
            <person name="Li H.-P."/>
            <person name="Gou J.-Y."/>
            <person name="Yao D."/>
            <person name="Han Q.-Q."/>
            <person name="Shao K.-Z."/>
            <person name="Zhao Q."/>
            <person name="Zhang J.-L."/>
        </authorList>
    </citation>
    <scope>NUCLEOTIDE SEQUENCE [LARGE SCALE GENOMIC DNA]</scope>
    <source>
        <strain evidence="2 3">AY-3R</strain>
    </source>
</reference>
<accession>A0A4Q2KPU3</accession>
<gene>
    <name evidence="2" type="ORF">ETX26_00510</name>
</gene>
<dbReference type="Proteomes" id="UP000293623">
    <property type="component" value="Unassembled WGS sequence"/>
</dbReference>
<organism evidence="2 3">
    <name type="scientific">Pelagerythrobacter rhizovicinus</name>
    <dbReference type="NCBI Taxonomy" id="2268576"/>
    <lineage>
        <taxon>Bacteria</taxon>
        <taxon>Pseudomonadati</taxon>
        <taxon>Pseudomonadota</taxon>
        <taxon>Alphaproteobacteria</taxon>
        <taxon>Sphingomonadales</taxon>
        <taxon>Erythrobacteraceae</taxon>
        <taxon>Pelagerythrobacter</taxon>
    </lineage>
</organism>
<feature type="domain" description="DUF4935" evidence="1">
    <location>
        <begin position="4"/>
        <end position="164"/>
    </location>
</feature>
<dbReference type="InterPro" id="IPR032557">
    <property type="entry name" value="DUF4935"/>
</dbReference>
<name>A0A4Q2KPU3_9SPHN</name>
<keyword evidence="3" id="KW-1185">Reference proteome</keyword>
<dbReference type="OrthoDB" id="5121738at2"/>
<dbReference type="AlphaFoldDB" id="A0A4Q2KPU3"/>
<comment type="caution">
    <text evidence="2">The sequence shown here is derived from an EMBL/GenBank/DDBJ whole genome shotgun (WGS) entry which is preliminary data.</text>
</comment>
<evidence type="ECO:0000313" key="2">
    <source>
        <dbReference type="EMBL" id="RXZ65281.1"/>
    </source>
</evidence>
<evidence type="ECO:0000259" key="1">
    <source>
        <dbReference type="Pfam" id="PF16289"/>
    </source>
</evidence>
<proteinExistence type="predicted"/>